<organism evidence="1 2">
    <name type="scientific">Georgenia subflava</name>
    <dbReference type="NCBI Taxonomy" id="1622177"/>
    <lineage>
        <taxon>Bacteria</taxon>
        <taxon>Bacillati</taxon>
        <taxon>Actinomycetota</taxon>
        <taxon>Actinomycetes</taxon>
        <taxon>Micrococcales</taxon>
        <taxon>Bogoriellaceae</taxon>
        <taxon>Georgenia</taxon>
    </lineage>
</organism>
<keyword evidence="2" id="KW-1185">Reference proteome</keyword>
<accession>A0A6N7EDG2</accession>
<dbReference type="Proteomes" id="UP000437709">
    <property type="component" value="Unassembled WGS sequence"/>
</dbReference>
<sequence>MDLRLARVYDPPTDDDGYRVLVDRLWPRGIKKADAHVDAWHKDVGPSDELRKWFGHDPARFDEFAERYRAELASNPALAELRETVRRHPRVTLLYGAKDTEHNQAVVLADVLRT</sequence>
<dbReference type="EMBL" id="WHPC01000006">
    <property type="protein sequence ID" value="MPV36040.1"/>
    <property type="molecule type" value="Genomic_DNA"/>
</dbReference>
<name>A0A6N7EDG2_9MICO</name>
<dbReference type="AlphaFoldDB" id="A0A6N7EDG2"/>
<dbReference type="PANTHER" id="PTHR36849:SF1">
    <property type="entry name" value="CYTOPLASMIC PROTEIN"/>
    <property type="match status" value="1"/>
</dbReference>
<gene>
    <name evidence="1" type="ORF">GB881_03085</name>
</gene>
<comment type="caution">
    <text evidence="1">The sequence shown here is derived from an EMBL/GenBank/DDBJ whole genome shotgun (WGS) entry which is preliminary data.</text>
</comment>
<dbReference type="PANTHER" id="PTHR36849">
    <property type="entry name" value="CYTOPLASMIC PROTEIN-RELATED"/>
    <property type="match status" value="1"/>
</dbReference>
<dbReference type="InterPro" id="IPR052552">
    <property type="entry name" value="YeaO-like"/>
</dbReference>
<dbReference type="Pfam" id="PF22752">
    <property type="entry name" value="DUF488-N3i"/>
    <property type="match status" value="1"/>
</dbReference>
<proteinExistence type="predicted"/>
<evidence type="ECO:0000313" key="1">
    <source>
        <dbReference type="EMBL" id="MPV36040.1"/>
    </source>
</evidence>
<reference evidence="1 2" key="1">
    <citation type="submission" date="2019-10" db="EMBL/GenBank/DDBJ databases">
        <title>Georgenia wutianyii sp. nov. and Georgenia yuyongxinii sp. nov. isolated from plateau pika (Ochotona curzoniae) in the Qinghai-Tibet plateau of China.</title>
        <authorList>
            <person name="Tian Z."/>
        </authorList>
    </citation>
    <scope>NUCLEOTIDE SEQUENCE [LARGE SCALE GENOMIC DNA]</scope>
    <source>
        <strain evidence="1 2">JCM 19765</strain>
    </source>
</reference>
<evidence type="ECO:0000313" key="2">
    <source>
        <dbReference type="Proteomes" id="UP000437709"/>
    </source>
</evidence>
<dbReference type="OrthoDB" id="9790745at2"/>
<protein>
    <submittedName>
        <fullName evidence="1">DUF488 family protein</fullName>
    </submittedName>
</protein>